<proteinExistence type="predicted"/>
<dbReference type="AlphaFoldDB" id="A0A2P8E7E6"/>
<comment type="caution">
    <text evidence="1">The sequence shown here is derived from an EMBL/GenBank/DDBJ whole genome shotgun (WGS) entry which is preliminary data.</text>
</comment>
<keyword evidence="2" id="KW-1185">Reference proteome</keyword>
<organism evidence="1 2">
    <name type="scientific">Haloactinopolyspora alba</name>
    <dbReference type="NCBI Taxonomy" id="648780"/>
    <lineage>
        <taxon>Bacteria</taxon>
        <taxon>Bacillati</taxon>
        <taxon>Actinomycetota</taxon>
        <taxon>Actinomycetes</taxon>
        <taxon>Jiangellales</taxon>
        <taxon>Jiangellaceae</taxon>
        <taxon>Haloactinopolyspora</taxon>
    </lineage>
</organism>
<accession>A0A2P8E7E6</accession>
<evidence type="ECO:0000313" key="2">
    <source>
        <dbReference type="Proteomes" id="UP000243528"/>
    </source>
</evidence>
<name>A0A2P8E7E6_9ACTN</name>
<gene>
    <name evidence="1" type="ORF">CLV30_104264</name>
</gene>
<protein>
    <submittedName>
        <fullName evidence="1">Uncharacterized protein</fullName>
    </submittedName>
</protein>
<dbReference type="EMBL" id="PYGE01000004">
    <property type="protein sequence ID" value="PSL05394.1"/>
    <property type="molecule type" value="Genomic_DNA"/>
</dbReference>
<sequence>MWRYFVLDFTPTSGALWRRDSEETTRSAEILDLPSGEWRPSDVFFRIFAGHWDRDNPEEISARRADEIIRSWLASGRLSRTPQESPGVD</sequence>
<dbReference type="Proteomes" id="UP000243528">
    <property type="component" value="Unassembled WGS sequence"/>
</dbReference>
<evidence type="ECO:0000313" key="1">
    <source>
        <dbReference type="EMBL" id="PSL05394.1"/>
    </source>
</evidence>
<reference evidence="1 2" key="1">
    <citation type="submission" date="2018-03" db="EMBL/GenBank/DDBJ databases">
        <title>Genomic Encyclopedia of Archaeal and Bacterial Type Strains, Phase II (KMG-II): from individual species to whole genera.</title>
        <authorList>
            <person name="Goeker M."/>
        </authorList>
    </citation>
    <scope>NUCLEOTIDE SEQUENCE [LARGE SCALE GENOMIC DNA]</scope>
    <source>
        <strain evidence="1 2">DSM 45211</strain>
    </source>
</reference>